<feature type="compositionally biased region" description="Low complexity" evidence="4">
    <location>
        <begin position="487"/>
        <end position="502"/>
    </location>
</feature>
<evidence type="ECO:0000256" key="2">
    <source>
        <dbReference type="ARBA" id="ARBA00023054"/>
    </source>
</evidence>
<dbReference type="Pfam" id="PF07647">
    <property type="entry name" value="SAM_2"/>
    <property type="match status" value="1"/>
</dbReference>
<evidence type="ECO:0000313" key="7">
    <source>
        <dbReference type="Proteomes" id="UP000279833"/>
    </source>
</evidence>
<dbReference type="GO" id="GO:0048786">
    <property type="term" value="C:presynaptic active zone"/>
    <property type="evidence" value="ECO:0007669"/>
    <property type="project" value="TreeGrafter"/>
</dbReference>
<keyword evidence="1" id="KW-0677">Repeat</keyword>
<dbReference type="InterPro" id="IPR001660">
    <property type="entry name" value="SAM"/>
</dbReference>
<feature type="domain" description="SAM" evidence="5">
    <location>
        <begin position="863"/>
        <end position="922"/>
    </location>
</feature>
<protein>
    <submittedName>
        <fullName evidence="8">SAM domain-containing protein</fullName>
    </submittedName>
</protein>
<dbReference type="SUPFAM" id="SSF47769">
    <property type="entry name" value="SAM/Pointed domain"/>
    <property type="match status" value="3"/>
</dbReference>
<dbReference type="InterPro" id="IPR013761">
    <property type="entry name" value="SAM/pointed_sf"/>
</dbReference>
<proteinExistence type="predicted"/>
<dbReference type="GO" id="GO:0007528">
    <property type="term" value="P:neuromuscular junction development"/>
    <property type="evidence" value="ECO:0007669"/>
    <property type="project" value="TreeGrafter"/>
</dbReference>
<feature type="coiled-coil region" evidence="3">
    <location>
        <begin position="225"/>
        <end position="255"/>
    </location>
</feature>
<feature type="region of interest" description="Disordered" evidence="4">
    <location>
        <begin position="511"/>
        <end position="536"/>
    </location>
</feature>
<accession>A0A183JW91</accession>
<organism evidence="8">
    <name type="scientific">Schistosoma curassoni</name>
    <dbReference type="NCBI Taxonomy" id="6186"/>
    <lineage>
        <taxon>Eukaryota</taxon>
        <taxon>Metazoa</taxon>
        <taxon>Spiralia</taxon>
        <taxon>Lophotrochozoa</taxon>
        <taxon>Platyhelminthes</taxon>
        <taxon>Trematoda</taxon>
        <taxon>Digenea</taxon>
        <taxon>Strigeidida</taxon>
        <taxon>Schistosomatoidea</taxon>
        <taxon>Schistosomatidae</taxon>
        <taxon>Schistosoma</taxon>
    </lineage>
</organism>
<gene>
    <name evidence="6" type="ORF">SCUD_LOCUS6986</name>
</gene>
<dbReference type="InterPro" id="IPR029515">
    <property type="entry name" value="Liprin"/>
</dbReference>
<dbReference type="EMBL" id="UZAK01032220">
    <property type="protein sequence ID" value="VDP24362.1"/>
    <property type="molecule type" value="Genomic_DNA"/>
</dbReference>
<reference evidence="8" key="1">
    <citation type="submission" date="2016-06" db="UniProtKB">
        <authorList>
            <consortium name="WormBaseParasite"/>
        </authorList>
    </citation>
    <scope>IDENTIFICATION</scope>
</reference>
<dbReference type="PROSITE" id="PS50105">
    <property type="entry name" value="SAM_DOMAIN"/>
    <property type="match status" value="1"/>
</dbReference>
<dbReference type="Gene3D" id="1.10.150.50">
    <property type="entry name" value="Transcription Factor, Ets-1"/>
    <property type="match status" value="3"/>
</dbReference>
<feature type="region of interest" description="Disordered" evidence="4">
    <location>
        <begin position="487"/>
        <end position="506"/>
    </location>
</feature>
<feature type="region of interest" description="Disordered" evidence="4">
    <location>
        <begin position="614"/>
        <end position="653"/>
    </location>
</feature>
<evidence type="ECO:0000256" key="4">
    <source>
        <dbReference type="SAM" id="MobiDB-lite"/>
    </source>
</evidence>
<dbReference type="PANTHER" id="PTHR12587:SF14">
    <property type="entry name" value="AT31531P"/>
    <property type="match status" value="1"/>
</dbReference>
<feature type="region of interest" description="Disordered" evidence="4">
    <location>
        <begin position="733"/>
        <end position="752"/>
    </location>
</feature>
<dbReference type="WBParaSite" id="SCUD_0000698601-mRNA-1">
    <property type="protein sequence ID" value="SCUD_0000698601-mRNA-1"/>
    <property type="gene ID" value="SCUD_0000698601"/>
</dbReference>
<keyword evidence="2 3" id="KW-0175">Coiled coil</keyword>
<evidence type="ECO:0000256" key="3">
    <source>
        <dbReference type="SAM" id="Coils"/>
    </source>
</evidence>
<dbReference type="SMART" id="SM00454">
    <property type="entry name" value="SAM"/>
    <property type="match status" value="3"/>
</dbReference>
<reference evidence="6 7" key="2">
    <citation type="submission" date="2018-11" db="EMBL/GenBank/DDBJ databases">
        <authorList>
            <consortium name="Pathogen Informatics"/>
        </authorList>
    </citation>
    <scope>NUCLEOTIDE SEQUENCE [LARGE SCALE GENOMIC DNA]</scope>
    <source>
        <strain evidence="6">Dakar</strain>
        <strain evidence="7">Dakar, Senegal</strain>
    </source>
</reference>
<feature type="compositionally biased region" description="Polar residues" evidence="4">
    <location>
        <begin position="670"/>
        <end position="703"/>
    </location>
</feature>
<dbReference type="STRING" id="6186.A0A183JW91"/>
<dbReference type="PANTHER" id="PTHR12587">
    <property type="entry name" value="LAR INTERACTING PROTEIN LIP -RELATED PROTEIN"/>
    <property type="match status" value="1"/>
</dbReference>
<evidence type="ECO:0000313" key="8">
    <source>
        <dbReference type="WBParaSite" id="SCUD_0000698601-mRNA-1"/>
    </source>
</evidence>
<dbReference type="Pfam" id="PF00536">
    <property type="entry name" value="SAM_1"/>
    <property type="match status" value="1"/>
</dbReference>
<dbReference type="Proteomes" id="UP000279833">
    <property type="component" value="Unassembled WGS sequence"/>
</dbReference>
<keyword evidence="7" id="KW-1185">Reference proteome</keyword>
<evidence type="ECO:0000256" key="1">
    <source>
        <dbReference type="ARBA" id="ARBA00022737"/>
    </source>
</evidence>
<feature type="compositionally biased region" description="Polar residues" evidence="4">
    <location>
        <begin position="524"/>
        <end position="536"/>
    </location>
</feature>
<name>A0A183JW91_9TREM</name>
<feature type="compositionally biased region" description="Low complexity" evidence="4">
    <location>
        <begin position="741"/>
        <end position="752"/>
    </location>
</feature>
<feature type="region of interest" description="Disordered" evidence="4">
    <location>
        <begin position="670"/>
        <end position="707"/>
    </location>
</feature>
<evidence type="ECO:0000313" key="6">
    <source>
        <dbReference type="EMBL" id="VDP24362.1"/>
    </source>
</evidence>
<sequence length="1340" mass="152470">MSNLEASRILASALKDVDEILKVNQYETDDYDAEISNDNRDILPKVSIQNTKGKSHNETLNDSRNVFDEAYLYRAGKDFSVLINRLQICINKLNQSKPAPSIHASEYQALNFGITENSSFDIAHRVTTQPTKFNLNLSEQSKQMQSQYVFPPDEFSTCLNDKRFHQRITKLRGQIQAQANRIAELEKDGNPLSYLVNKNCTTDHRNKNISQLPTDVDNLQLLNEVSKQHLRINALEETNRDLEEKINKLEKELSQRPGLFNLRNSYEDLQSLKYNRQCATIHPTVSNRSATLSNNMSTLNESSRESNRLNYQTLFRRSITPVTFNNSCSFITTSNQPEYNLNFIHQSLTGTQSTPPTSRLIYDKPYRYDAYIPCEQINHNKLSSPGENYAYLTDIFNGGIQDSDRINLLPPQYGSSYHQHIYNNSRTRSPTQLQWYQYTRSNFNDGRQTSADCELNGSVNLFNSSRECDSPSSGRCTTVHDTHLYTSRNKSNLSNASSSSPSEQQHNIETINNSTNILKDEKSSSLPKSTLNGKNQSKRLNIERAYGKGWRSITIPSSPSLIDVFHWLSQGQMNNFISNGLNKSNSMHHHQCKPKNSLINSALYIRSKSMERYYGGGSLNRSRRKTQETTLPSMSNSNNSHVDDVSANPIYNSSPPSVLHTNSICNNKSQQSYQGSALESNENGPLNKNMSVLSNNKSCNNHVKNGPHSFDSYKNIQSISSSVRHESNGFTSSYLDNVNKSPSSHNGLNSSSEQRQSFQFAYTKRNFTTWDKNMISAWLYKIGLGYTVSHTRRWLTSGQDLINESKKSLAQLMCIRNPLHLKKLLIHIRLCMKDQYPNNSNNININYNYGCLYRNIEPPENFDIPGWLHDVGLSSYIPQFDNCIIDPYVLDQLTMDDLSVLKMSSELHMLSLRWGLQMLRHINFDRNRLCRSQMEQYCYFLLGLINTGEANLPCKRNMLHSPIQSLNHIQDNIKPNNGHNGNHVHTSCLNTISTLQPDSMNSDINFICSTYLPIQICYWTQQRVMNWLQSIELPEYASELCGNGVHGALMILEDRFTPDLLADILRIPPVKSLVRRHLTNKFIELVGLDIWKRKQHNETTNNNNPLTIHSKIKLTKKKNIFNSNRGHKSNHHNHVSGVGDDDASTELVCPIEIDASHTSIFMVVGSSRQETLDPGFVLLGTRQQGVPVILRELVLPGGLDLVSASFTAEEIVKPNRQSIHLQAENVQTILIDPVTAKVQVIKNSDQSCKSFDPKSIEILTQPDFIRLVSISFFIITFTSSRRVPTSKTKLNSLCCWPPTSNLLKPQHLVYITIYSIQKQQQQQQQSRREGIFTTTVISTP</sequence>
<evidence type="ECO:0000259" key="5">
    <source>
        <dbReference type="PROSITE" id="PS50105"/>
    </source>
</evidence>